<dbReference type="EMBL" id="LDRV01000018">
    <property type="protein sequence ID" value="KTS13722.1"/>
    <property type="molecule type" value="Genomic_DNA"/>
</dbReference>
<dbReference type="PANTHER" id="PTHR22642">
    <property type="entry name" value="IMIDAZOLONEPROPIONASE"/>
    <property type="match status" value="1"/>
</dbReference>
<dbReference type="AlphaFoldDB" id="A0A147FAV7"/>
<reference evidence="2 3" key="1">
    <citation type="journal article" date="2016" name="Front. Microbiol.">
        <title>Genomic Resource of Rice Seed Associated Bacteria.</title>
        <authorList>
            <person name="Midha S."/>
            <person name="Bansal K."/>
            <person name="Sharma S."/>
            <person name="Kumar N."/>
            <person name="Patil P.P."/>
            <person name="Chaudhry V."/>
            <person name="Patil P.B."/>
        </authorList>
    </citation>
    <scope>NUCLEOTIDE SEQUENCE [LARGE SCALE GENOMIC DNA]</scope>
    <source>
        <strain evidence="2 3">RSA3</strain>
    </source>
</reference>
<protein>
    <recommendedName>
        <fullName evidence="1">Amidohydrolase 3 domain-containing protein</fullName>
    </recommendedName>
</protein>
<dbReference type="RefSeq" id="WP_058613274.1">
    <property type="nucleotide sequence ID" value="NZ_LDRV01000018.1"/>
</dbReference>
<dbReference type="InterPro" id="IPR032466">
    <property type="entry name" value="Metal_Hydrolase"/>
</dbReference>
<dbReference type="InterPro" id="IPR013108">
    <property type="entry name" value="Amidohydro_3"/>
</dbReference>
<dbReference type="InterPro" id="IPR011059">
    <property type="entry name" value="Metal-dep_hydrolase_composite"/>
</dbReference>
<comment type="caution">
    <text evidence="2">The sequence shown here is derived from an EMBL/GenBank/DDBJ whole genome shotgun (WGS) entry which is preliminary data.</text>
</comment>
<dbReference type="PATRIC" id="fig|2033.7.peg.1075"/>
<evidence type="ECO:0000313" key="2">
    <source>
        <dbReference type="EMBL" id="KTS13722.1"/>
    </source>
</evidence>
<accession>A0A147FAV7</accession>
<dbReference type="GO" id="GO:0016810">
    <property type="term" value="F:hydrolase activity, acting on carbon-nitrogen (but not peptide) bonds"/>
    <property type="evidence" value="ECO:0007669"/>
    <property type="project" value="InterPro"/>
</dbReference>
<dbReference type="Gene3D" id="2.30.40.10">
    <property type="entry name" value="Urease, subunit C, domain 1"/>
    <property type="match status" value="1"/>
</dbReference>
<feature type="domain" description="Amidohydrolase 3" evidence="1">
    <location>
        <begin position="55"/>
        <end position="531"/>
    </location>
</feature>
<dbReference type="InterPro" id="IPR033932">
    <property type="entry name" value="YtcJ-like"/>
</dbReference>
<organism evidence="2 3">
    <name type="scientific">Microbacterium testaceum</name>
    <name type="common">Aureobacterium testaceum</name>
    <name type="synonym">Brevibacterium testaceum</name>
    <dbReference type="NCBI Taxonomy" id="2033"/>
    <lineage>
        <taxon>Bacteria</taxon>
        <taxon>Bacillati</taxon>
        <taxon>Actinomycetota</taxon>
        <taxon>Actinomycetes</taxon>
        <taxon>Micrococcales</taxon>
        <taxon>Microbacteriaceae</taxon>
        <taxon>Microbacterium</taxon>
    </lineage>
</organism>
<dbReference type="Proteomes" id="UP000072189">
    <property type="component" value="Unassembled WGS sequence"/>
</dbReference>
<dbReference type="PANTHER" id="PTHR22642:SF2">
    <property type="entry name" value="PROTEIN LONG AFTER FAR-RED 3"/>
    <property type="match status" value="1"/>
</dbReference>
<evidence type="ECO:0000259" key="1">
    <source>
        <dbReference type="Pfam" id="PF07969"/>
    </source>
</evidence>
<evidence type="ECO:0000313" key="3">
    <source>
        <dbReference type="Proteomes" id="UP000072189"/>
    </source>
</evidence>
<dbReference type="Gene3D" id="3.10.310.70">
    <property type="match status" value="1"/>
</dbReference>
<dbReference type="SUPFAM" id="SSF51556">
    <property type="entry name" value="Metallo-dependent hydrolases"/>
    <property type="match status" value="1"/>
</dbReference>
<dbReference type="SUPFAM" id="SSF51338">
    <property type="entry name" value="Composite domain of metallo-dependent hydrolases"/>
    <property type="match status" value="1"/>
</dbReference>
<sequence>MPENTDLLVLAGAILTPTALAGAPAEAGFVAIRDGVIVGVGTPDAADSWIPRAQRVVDLGDATLTAGIVDAHIHPVAGIGMTRGVDLSEAETLEDAQQALAAESADAGEWVFGWGLNPIVFGVAAPSMRLFDRLPQDRLAFVQLFDAHSAVASGAALARAGVTGAETFDDASSIAVDAEGTPTGYLLEHRAMGRVTRIIPALTFEERRDALVAILRGMAETGVTIGQMLDSSDPDAFDLFDAIEAEGELPIRLRVSPMAVPGSTEADWAQLADLQGRHGRRWEVRGIKLMIDGTIDNGTAWLREPDTLGESTESLWLSPPEYAAAVEYFHARGIPTTTHAIGDRGIEFVAATLNGLERNVVPHRMEHIETLPDDVLDLIVEAGVSVSMQPTHCTHFTRADHTDNWSRRLGDERADRAWRTRDLHDKGVVVALGSDWPVAPYDARATLAAAMLRRPAGRVDVTPVLPDQALDAPVALDAHTRGWWRSVGEAGGTIEEGMPAYLTAFSANPLTADPDAFATADVLLTVVGGDVEVDRTAVTARG</sequence>
<dbReference type="CDD" id="cd01300">
    <property type="entry name" value="YtcJ_like"/>
    <property type="match status" value="1"/>
</dbReference>
<dbReference type="Gene3D" id="3.20.20.140">
    <property type="entry name" value="Metal-dependent hydrolases"/>
    <property type="match status" value="1"/>
</dbReference>
<gene>
    <name evidence="2" type="ORF">RSA3_03210</name>
</gene>
<proteinExistence type="predicted"/>
<dbReference type="Pfam" id="PF07969">
    <property type="entry name" value="Amidohydro_3"/>
    <property type="match status" value="1"/>
</dbReference>
<name>A0A147FAV7_MICTE</name>